<keyword evidence="1" id="KW-0175">Coiled coil</keyword>
<dbReference type="OMA" id="FHHSTRY"/>
<feature type="region of interest" description="Disordered" evidence="2">
    <location>
        <begin position="242"/>
        <end position="278"/>
    </location>
</feature>
<evidence type="ECO:0000256" key="2">
    <source>
        <dbReference type="SAM" id="MobiDB-lite"/>
    </source>
</evidence>
<accession>K1WJI9</accession>
<dbReference type="Proteomes" id="UP000006753">
    <property type="component" value="Unassembled WGS sequence"/>
</dbReference>
<keyword evidence="4" id="KW-1185">Reference proteome</keyword>
<dbReference type="InParanoid" id="K1WJI9"/>
<feature type="coiled-coil region" evidence="1">
    <location>
        <begin position="331"/>
        <end position="358"/>
    </location>
</feature>
<protein>
    <submittedName>
        <fullName evidence="3">Uncharacterized protein</fullName>
    </submittedName>
</protein>
<evidence type="ECO:0000313" key="3">
    <source>
        <dbReference type="EMBL" id="EKD12397.1"/>
    </source>
</evidence>
<dbReference type="eggNOG" id="ENOG502S65D">
    <property type="taxonomic scope" value="Eukaryota"/>
</dbReference>
<dbReference type="OrthoDB" id="4497018at2759"/>
<name>K1WJI9_MARBU</name>
<sequence length="519" mass="57235">MAELSPTHSPTAPLSITTDPSTSEAISRISTQPVKAHGKIKTATHIPLHKYQLTHNLLYERHFFGESYISAHLTRLQNGVFVSPNIHADANWDQQDERLSKTFVTFVAIAFTFHPSLSEEHRFNSAVIEITAKDGAGEPLRVLRFAPHMVYGRISSASLRWNFQGPAKATVDPKIGYEKDLVVGSFMRIQGSTRSAPPSLQSSPRIPDTALVWSLEENSQQEGGVPREFTFVFLLERPLPRSSKSKSRLGSLSQSERDAETIPRLKSQTAMKEGERSLQCCTPRPALAGYERVAGIDEQISRPPVPPRSPPPTKKLVKRSVDMAHALAAKAQCIHTRVKELEDELAHLYNKVEAQVEANMGGAEPLRVTGELLNARKLSAASTVAPGRVFTPIRFQISIKPRIANAPDKSTNLVASEFDESIVEGQVGQRFGAFEEEEEEEEGGESVLVGGLYNFAAMGGHFEDLVELPGSSVGTMEPSLPVRIVKRPERTHLQAYKIIVLAIPRDFVIYDRSGPKALE</sequence>
<feature type="region of interest" description="Disordered" evidence="2">
    <location>
        <begin position="1"/>
        <end position="22"/>
    </location>
</feature>
<organism evidence="3 4">
    <name type="scientific">Marssonina brunnea f. sp. multigermtubi (strain MB_m1)</name>
    <name type="common">Marssonina leaf spot fungus</name>
    <dbReference type="NCBI Taxonomy" id="1072389"/>
    <lineage>
        <taxon>Eukaryota</taxon>
        <taxon>Fungi</taxon>
        <taxon>Dikarya</taxon>
        <taxon>Ascomycota</taxon>
        <taxon>Pezizomycotina</taxon>
        <taxon>Leotiomycetes</taxon>
        <taxon>Helotiales</taxon>
        <taxon>Drepanopezizaceae</taxon>
        <taxon>Drepanopeziza</taxon>
    </lineage>
</organism>
<evidence type="ECO:0000313" key="4">
    <source>
        <dbReference type="Proteomes" id="UP000006753"/>
    </source>
</evidence>
<proteinExistence type="predicted"/>
<dbReference type="KEGG" id="mbe:MBM_09431"/>
<dbReference type="EMBL" id="JH921458">
    <property type="protein sequence ID" value="EKD12397.1"/>
    <property type="molecule type" value="Genomic_DNA"/>
</dbReference>
<dbReference type="AlphaFoldDB" id="K1WJI9"/>
<evidence type="ECO:0000256" key="1">
    <source>
        <dbReference type="SAM" id="Coils"/>
    </source>
</evidence>
<gene>
    <name evidence="3" type="ORF">MBM_09431</name>
</gene>
<reference evidence="3 4" key="1">
    <citation type="journal article" date="2012" name="BMC Genomics">
        <title>Sequencing the genome of Marssonina brunnea reveals fungus-poplar co-evolution.</title>
        <authorList>
            <person name="Zhu S."/>
            <person name="Cao Y.-Z."/>
            <person name="Jiang C."/>
            <person name="Tan B.-Y."/>
            <person name="Wang Z."/>
            <person name="Feng S."/>
            <person name="Zhang L."/>
            <person name="Su X.-H."/>
            <person name="Brejova B."/>
            <person name="Vinar T."/>
            <person name="Xu M."/>
            <person name="Wang M.-X."/>
            <person name="Zhang S.-G."/>
            <person name="Huang M.-R."/>
            <person name="Wu R."/>
            <person name="Zhou Y."/>
        </authorList>
    </citation>
    <scope>NUCLEOTIDE SEQUENCE [LARGE SCALE GENOMIC DNA]</scope>
    <source>
        <strain evidence="3 4">MB_m1</strain>
    </source>
</reference>
<dbReference type="HOGENOM" id="CLU_524849_0_0_1"/>